<keyword evidence="4" id="KW-0808">Transferase</keyword>
<dbReference type="AlphaFoldDB" id="A0A0F9RFY8"/>
<keyword evidence="3" id="KW-0489">Methyltransferase</keyword>
<reference evidence="6" key="1">
    <citation type="journal article" date="2015" name="Nature">
        <title>Complex archaea that bridge the gap between prokaryotes and eukaryotes.</title>
        <authorList>
            <person name="Spang A."/>
            <person name="Saw J.H."/>
            <person name="Jorgensen S.L."/>
            <person name="Zaremba-Niedzwiedzka K."/>
            <person name="Martijn J."/>
            <person name="Lind A.E."/>
            <person name="van Eijk R."/>
            <person name="Schleper C."/>
            <person name="Guy L."/>
            <person name="Ettema T.J."/>
        </authorList>
    </citation>
    <scope>NUCLEOTIDE SEQUENCE</scope>
</reference>
<dbReference type="GO" id="GO:0052907">
    <property type="term" value="F:23S rRNA (adenine(1618)-N(6))-methyltransferase activity"/>
    <property type="evidence" value="ECO:0007669"/>
    <property type="project" value="TreeGrafter"/>
</dbReference>
<dbReference type="PANTHER" id="PTHR13393">
    <property type="entry name" value="SAM-DEPENDENT METHYLTRANSFERASE"/>
    <property type="match status" value="1"/>
</dbReference>
<evidence type="ECO:0000256" key="2">
    <source>
        <dbReference type="ARBA" id="ARBA00022552"/>
    </source>
</evidence>
<evidence type="ECO:0000256" key="1">
    <source>
        <dbReference type="ARBA" id="ARBA00022490"/>
    </source>
</evidence>
<dbReference type="GO" id="GO:0070475">
    <property type="term" value="P:rRNA base methylation"/>
    <property type="evidence" value="ECO:0007669"/>
    <property type="project" value="TreeGrafter"/>
</dbReference>
<organism evidence="6">
    <name type="scientific">marine sediment metagenome</name>
    <dbReference type="NCBI Taxonomy" id="412755"/>
    <lineage>
        <taxon>unclassified sequences</taxon>
        <taxon>metagenomes</taxon>
        <taxon>ecological metagenomes</taxon>
    </lineage>
</organism>
<dbReference type="InterPro" id="IPR010286">
    <property type="entry name" value="METTL16/RlmF"/>
</dbReference>
<keyword evidence="5" id="KW-0949">S-adenosyl-L-methionine</keyword>
<name>A0A0F9RFY8_9ZZZZ</name>
<dbReference type="SUPFAM" id="SSF53335">
    <property type="entry name" value="S-adenosyl-L-methionine-dependent methyltransferases"/>
    <property type="match status" value="1"/>
</dbReference>
<gene>
    <name evidence="6" type="ORF">LCGC14_0582370</name>
</gene>
<accession>A0A0F9RFY8</accession>
<protein>
    <recommendedName>
        <fullName evidence="7">Methyltransferase small domain-containing protein</fullName>
    </recommendedName>
</protein>
<dbReference type="CDD" id="cd02440">
    <property type="entry name" value="AdoMet_MTases"/>
    <property type="match status" value="1"/>
</dbReference>
<dbReference type="PANTHER" id="PTHR13393:SF0">
    <property type="entry name" value="RNA N6-ADENOSINE-METHYLTRANSFERASE METTL16"/>
    <property type="match status" value="1"/>
</dbReference>
<evidence type="ECO:0000256" key="4">
    <source>
        <dbReference type="ARBA" id="ARBA00022679"/>
    </source>
</evidence>
<keyword evidence="2" id="KW-0698">rRNA processing</keyword>
<dbReference type="Pfam" id="PF05971">
    <property type="entry name" value="Methyltransf_10"/>
    <property type="match status" value="1"/>
</dbReference>
<keyword evidence="1" id="KW-0963">Cytoplasm</keyword>
<dbReference type="InterPro" id="IPR016909">
    <property type="entry name" value="rRNA_lsu_MeTfrase_F"/>
</dbReference>
<comment type="caution">
    <text evidence="6">The sequence shown here is derived from an EMBL/GenBank/DDBJ whole genome shotgun (WGS) entry which is preliminary data.</text>
</comment>
<proteinExistence type="inferred from homology"/>
<evidence type="ECO:0008006" key="7">
    <source>
        <dbReference type="Google" id="ProtNLM"/>
    </source>
</evidence>
<dbReference type="GO" id="GO:0005737">
    <property type="term" value="C:cytoplasm"/>
    <property type="evidence" value="ECO:0007669"/>
    <property type="project" value="InterPro"/>
</dbReference>
<evidence type="ECO:0000256" key="5">
    <source>
        <dbReference type="ARBA" id="ARBA00022691"/>
    </source>
</evidence>
<dbReference type="NCBIfam" id="NF008725">
    <property type="entry name" value="PRK11727.1"/>
    <property type="match status" value="1"/>
</dbReference>
<dbReference type="HAMAP" id="MF_01848">
    <property type="entry name" value="23SrRNA_methyltr_F"/>
    <property type="match status" value="1"/>
</dbReference>
<evidence type="ECO:0000313" key="6">
    <source>
        <dbReference type="EMBL" id="KKN55425.1"/>
    </source>
</evidence>
<dbReference type="EMBL" id="LAZR01000885">
    <property type="protein sequence ID" value="KKN55425.1"/>
    <property type="molecule type" value="Genomic_DNA"/>
</dbReference>
<evidence type="ECO:0000256" key="3">
    <source>
        <dbReference type="ARBA" id="ARBA00022603"/>
    </source>
</evidence>
<dbReference type="Gene3D" id="3.40.50.150">
    <property type="entry name" value="Vaccinia Virus protein VP39"/>
    <property type="match status" value="1"/>
</dbReference>
<dbReference type="InterPro" id="IPR029063">
    <property type="entry name" value="SAM-dependent_MTases_sf"/>
</dbReference>
<dbReference type="PIRSF" id="PIRSF029038">
    <property type="entry name" value="Mtase_YbiN_prd"/>
    <property type="match status" value="1"/>
</dbReference>
<sequence length="314" mass="35248">MKSAGKGLHVNNVHNQDYDFSALIKSHPALGVHVKINQYNNESIDFADPVAVKALNSALLKHHYDIVEWDIPEGFLCPPIPGRVDYIHYIAELLQISHHDRVTASSNSSIKLLDIGTGANGIYSLLACQVYGWQCTASDIDQLSLDNIAKIISKNPALENRLELRLQAEKNHIFEGVIASDDYFDVSVCNPPFYASLEEALTISQKKRDNLAINRQKNSLNSTSQNTSKSNFGGQKAELWCNGGEQQFLRMMIKESKIFGHQCRWFTSLVSNSDNVKPAIKLLRKLEAIDIKKIEMKQGNKITRILAWTFLATH</sequence>